<dbReference type="InterPro" id="IPR050243">
    <property type="entry name" value="PHP_phosphatase"/>
</dbReference>
<dbReference type="PANTHER" id="PTHR36928">
    <property type="entry name" value="PHOSPHATASE YCDX-RELATED"/>
    <property type="match status" value="1"/>
</dbReference>
<comment type="cofactor">
    <cofactor evidence="1">
        <name>Mg(2+)</name>
        <dbReference type="ChEBI" id="CHEBI:18420"/>
    </cofactor>
</comment>
<dbReference type="InterPro" id="IPR003583">
    <property type="entry name" value="Hlx-hairpin-Hlx_DNA-bd_motif"/>
</dbReference>
<keyword evidence="7" id="KW-0237">DNA synthesis</keyword>
<dbReference type="GO" id="GO:0042578">
    <property type="term" value="F:phosphoric ester hydrolase activity"/>
    <property type="evidence" value="ECO:0007669"/>
    <property type="project" value="TreeGrafter"/>
</dbReference>
<evidence type="ECO:0000256" key="17">
    <source>
        <dbReference type="ARBA" id="ARBA00035726"/>
    </source>
</evidence>
<evidence type="ECO:0000256" key="12">
    <source>
        <dbReference type="ARBA" id="ARBA00022843"/>
    </source>
</evidence>
<evidence type="ECO:0000313" key="25">
    <source>
        <dbReference type="EMBL" id="OGZ42433.1"/>
    </source>
</evidence>
<dbReference type="InterPro" id="IPR027421">
    <property type="entry name" value="DNA_pol_lamdba_lyase_dom_sf"/>
</dbReference>
<dbReference type="AlphaFoldDB" id="A0A1G2FWJ2"/>
<dbReference type="InterPro" id="IPR022311">
    <property type="entry name" value="PolX-like"/>
</dbReference>
<comment type="catalytic activity">
    <reaction evidence="21">
        <text>DNA(n) + a 2'-deoxyribonucleoside 5'-triphosphate = DNA(n+1) + diphosphate</text>
        <dbReference type="Rhea" id="RHEA:22508"/>
        <dbReference type="Rhea" id="RHEA-COMP:17339"/>
        <dbReference type="Rhea" id="RHEA-COMP:17340"/>
        <dbReference type="ChEBI" id="CHEBI:33019"/>
        <dbReference type="ChEBI" id="CHEBI:61560"/>
        <dbReference type="ChEBI" id="CHEBI:173112"/>
        <dbReference type="EC" id="2.7.7.7"/>
    </reaction>
</comment>
<name>A0A1G2FWJ2_9BACT</name>
<evidence type="ECO:0000259" key="24">
    <source>
        <dbReference type="SMART" id="SM00483"/>
    </source>
</evidence>
<keyword evidence="6" id="KW-0488">Methylation</keyword>
<feature type="domain" description="Polymerase/histidinol phosphatase N-terminal" evidence="23">
    <location>
        <begin position="343"/>
        <end position="422"/>
    </location>
</feature>
<comment type="catalytic activity">
    <reaction evidence="18">
        <text>2'-deoxyribonucleotide-(2'-deoxyribose 5'-phosphate)-2'-deoxyribonucleotide-DNA = a 3'-end 2'-deoxyribonucleotide-(2,3-dehydro-2,3-deoxyribose 5'-phosphate)-DNA + a 5'-end 5'-phospho-2'-deoxyribonucleoside-DNA + H(+)</text>
        <dbReference type="Rhea" id="RHEA:66592"/>
        <dbReference type="Rhea" id="RHEA-COMP:13180"/>
        <dbReference type="Rhea" id="RHEA-COMP:16897"/>
        <dbReference type="Rhea" id="RHEA-COMP:17067"/>
        <dbReference type="ChEBI" id="CHEBI:15378"/>
        <dbReference type="ChEBI" id="CHEBI:136412"/>
        <dbReference type="ChEBI" id="CHEBI:157695"/>
        <dbReference type="ChEBI" id="CHEBI:167181"/>
        <dbReference type="EC" id="4.2.99.18"/>
    </reaction>
</comment>
<evidence type="ECO:0000256" key="5">
    <source>
        <dbReference type="ARBA" id="ARBA00020020"/>
    </source>
</evidence>
<dbReference type="InterPro" id="IPR047967">
    <property type="entry name" value="PolX_PHP"/>
</dbReference>
<evidence type="ECO:0000256" key="21">
    <source>
        <dbReference type="ARBA" id="ARBA00049244"/>
    </source>
</evidence>
<dbReference type="Pfam" id="PF02811">
    <property type="entry name" value="PHP"/>
    <property type="match status" value="1"/>
</dbReference>
<dbReference type="Pfam" id="PF14520">
    <property type="entry name" value="HHH_5"/>
    <property type="match status" value="1"/>
</dbReference>
<dbReference type="PRINTS" id="PR00870">
    <property type="entry name" value="DNAPOLXBETA"/>
</dbReference>
<keyword evidence="11" id="KW-0227">DNA damage</keyword>
<dbReference type="NCBIfam" id="NF006375">
    <property type="entry name" value="PRK08609.1"/>
    <property type="match status" value="1"/>
</dbReference>
<sequence>MFNQEIANILKEFSELLEMKRVPFKPRAYEKAAMAISMLDKDISDLYKAGGLKALEEIAGVGRGIAERIEEYIKTGHMRDYEKLKKKLPVDLRALTSIEGVGPHMVKMLYDKLHIKDIDSLERAAQMGKIRTLPHFGVKSEKKILDGIAFYKKSRGRMSLGEAFPVARSIVRKLQEMDVVLLAEAAGSMRRWEETIGDIDILVVSNAPKQVMDFFSSMPEVTHVYAKGLTKTMVRFRPGIDVDLRIVPRESFGAALQYFTGNKSHNIKLRKIAIEKGYKLNEYGLFTGKGKRQRSIAGKTEEEIYKALGMQCPPPEMRLNVGEIELAKRKKLPRLITIGDLKGDLQVQTFWTDGSDTIEEMAKEARAMGHAYIAITDHTKGLPMTGGSDEKRLLKQIKEIKRVNKKIRGISILSGAEVNIMKDGSLDIADTVLKKLDVVGAGIHSHFQLSRKDQTKRVIKTMENPHVDILFHPTARLINKREPVELDMEQIFKAARRTGTALEINAHPMRLDLKGEYIRKAKQMGAKFVISTDAHSKKDFQLLEYGIGQARRGGLEKKDVLNTRPLRSFLKSLK</sequence>
<evidence type="ECO:0000259" key="23">
    <source>
        <dbReference type="SMART" id="SM00481"/>
    </source>
</evidence>
<keyword evidence="12" id="KW-0832">Ubl conjugation</keyword>
<evidence type="ECO:0000259" key="22">
    <source>
        <dbReference type="SMART" id="SM00278"/>
    </source>
</evidence>
<evidence type="ECO:0000256" key="1">
    <source>
        <dbReference type="ARBA" id="ARBA00001946"/>
    </source>
</evidence>
<dbReference type="Gene3D" id="1.10.150.110">
    <property type="entry name" value="DNA polymerase beta, N-terminal domain-like"/>
    <property type="match status" value="1"/>
</dbReference>
<dbReference type="CDD" id="cd07436">
    <property type="entry name" value="PHP_PolX"/>
    <property type="match status" value="1"/>
</dbReference>
<dbReference type="InterPro" id="IPR003141">
    <property type="entry name" value="Pol/His_phosphatase_N"/>
</dbReference>
<dbReference type="PANTHER" id="PTHR36928:SF1">
    <property type="entry name" value="PHOSPHATASE YCDX-RELATED"/>
    <property type="match status" value="1"/>
</dbReference>
<evidence type="ECO:0000256" key="13">
    <source>
        <dbReference type="ARBA" id="ARBA00022932"/>
    </source>
</evidence>
<proteinExistence type="predicted"/>
<dbReference type="Gene3D" id="3.30.460.10">
    <property type="entry name" value="Beta Polymerase, domain 2"/>
    <property type="match status" value="1"/>
</dbReference>
<dbReference type="SUPFAM" id="SSF47802">
    <property type="entry name" value="DNA polymerase beta, N-terminal domain-like"/>
    <property type="match status" value="1"/>
</dbReference>
<feature type="domain" description="Helix-hairpin-helix DNA-binding motif class 1" evidence="22">
    <location>
        <begin position="93"/>
        <end position="112"/>
    </location>
</feature>
<dbReference type="SMART" id="SM00483">
    <property type="entry name" value="POLXc"/>
    <property type="match status" value="1"/>
</dbReference>
<gene>
    <name evidence="25" type="ORF">A2W41_03555</name>
</gene>
<dbReference type="Pfam" id="PF14791">
    <property type="entry name" value="DNA_pol_B_thumb"/>
    <property type="match status" value="1"/>
</dbReference>
<dbReference type="GO" id="GO:0140078">
    <property type="term" value="F:class I DNA-(apurinic or apyrimidinic site) endonuclease activity"/>
    <property type="evidence" value="ECO:0007669"/>
    <property type="project" value="UniProtKB-EC"/>
</dbReference>
<evidence type="ECO:0000256" key="9">
    <source>
        <dbReference type="ARBA" id="ARBA00022695"/>
    </source>
</evidence>
<comment type="catalytic activity">
    <reaction evidence="19">
        <text>a 5'-end 2'-deoxyribose-2'-deoxyribonucleotide-DNA = (2E,4S)-4-hydroxypenten-2-al-5-phosphate + a 5'-end 5'-phospho-2'-deoxyribonucleoside-DNA + H(+)</text>
        <dbReference type="Rhea" id="RHEA:76255"/>
        <dbReference type="Rhea" id="RHEA-COMP:13180"/>
        <dbReference type="Rhea" id="RHEA-COMP:18657"/>
        <dbReference type="ChEBI" id="CHEBI:15378"/>
        <dbReference type="ChEBI" id="CHEBI:136412"/>
        <dbReference type="ChEBI" id="CHEBI:195194"/>
        <dbReference type="ChEBI" id="CHEBI:195195"/>
    </reaction>
</comment>
<accession>A0A1G2FWJ2</accession>
<evidence type="ECO:0000256" key="11">
    <source>
        <dbReference type="ARBA" id="ARBA00022763"/>
    </source>
</evidence>
<dbReference type="GO" id="GO:0003677">
    <property type="term" value="F:DNA binding"/>
    <property type="evidence" value="ECO:0007669"/>
    <property type="project" value="InterPro"/>
</dbReference>
<dbReference type="Gene3D" id="3.20.20.140">
    <property type="entry name" value="Metal-dependent hydrolases"/>
    <property type="match status" value="1"/>
</dbReference>
<dbReference type="InterPro" id="IPR016195">
    <property type="entry name" value="Pol/histidinol_Pase-like"/>
</dbReference>
<dbReference type="InterPro" id="IPR043519">
    <property type="entry name" value="NT_sf"/>
</dbReference>
<evidence type="ECO:0000256" key="2">
    <source>
        <dbReference type="ARBA" id="ARBA00004496"/>
    </source>
</evidence>
<comment type="subcellular location">
    <subcellularLocation>
        <location evidence="2">Cytoplasm</location>
    </subcellularLocation>
</comment>
<dbReference type="SMART" id="SM00278">
    <property type="entry name" value="HhH1"/>
    <property type="match status" value="3"/>
</dbReference>
<comment type="caution">
    <text evidence="25">The sequence shown here is derived from an EMBL/GenBank/DDBJ whole genome shotgun (WGS) entry which is preliminary data.</text>
</comment>
<dbReference type="EMBL" id="MHNI01000018">
    <property type="protein sequence ID" value="OGZ42433.1"/>
    <property type="molecule type" value="Genomic_DNA"/>
</dbReference>
<evidence type="ECO:0000256" key="3">
    <source>
        <dbReference type="ARBA" id="ARBA00012417"/>
    </source>
</evidence>
<dbReference type="SUPFAM" id="SSF89550">
    <property type="entry name" value="PHP domain-like"/>
    <property type="match status" value="1"/>
</dbReference>
<evidence type="ECO:0000256" key="6">
    <source>
        <dbReference type="ARBA" id="ARBA00022481"/>
    </source>
</evidence>
<evidence type="ECO:0000256" key="19">
    <source>
        <dbReference type="ARBA" id="ARBA00044678"/>
    </source>
</evidence>
<keyword evidence="9" id="KW-0548">Nucleotidyltransferase</keyword>
<keyword evidence="13" id="KW-0239">DNA-directed DNA polymerase</keyword>
<dbReference type="SMART" id="SM00481">
    <property type="entry name" value="POLIIIAc"/>
    <property type="match status" value="1"/>
</dbReference>
<dbReference type="InterPro" id="IPR029398">
    <property type="entry name" value="PolB_thumb"/>
</dbReference>
<evidence type="ECO:0000256" key="16">
    <source>
        <dbReference type="ARBA" id="ARBA00035717"/>
    </source>
</evidence>
<dbReference type="SUPFAM" id="SSF81301">
    <property type="entry name" value="Nucleotidyltransferase"/>
    <property type="match status" value="1"/>
</dbReference>
<evidence type="ECO:0000256" key="4">
    <source>
        <dbReference type="ARBA" id="ARBA00012720"/>
    </source>
</evidence>
<dbReference type="PIRSF" id="PIRSF005047">
    <property type="entry name" value="UCP005047_YshC"/>
    <property type="match status" value="1"/>
</dbReference>
<dbReference type="GO" id="GO:0005829">
    <property type="term" value="C:cytosol"/>
    <property type="evidence" value="ECO:0007669"/>
    <property type="project" value="TreeGrafter"/>
</dbReference>
<evidence type="ECO:0000256" key="18">
    <source>
        <dbReference type="ARBA" id="ARBA00044632"/>
    </source>
</evidence>
<dbReference type="CDD" id="cd00141">
    <property type="entry name" value="NT_POLXc"/>
    <property type="match status" value="1"/>
</dbReference>
<dbReference type="Proteomes" id="UP000176700">
    <property type="component" value="Unassembled WGS sequence"/>
</dbReference>
<feature type="domain" description="Helix-hairpin-helix DNA-binding motif class 1" evidence="22">
    <location>
        <begin position="128"/>
        <end position="147"/>
    </location>
</feature>
<dbReference type="EC" id="2.7.7.7" evidence="3"/>
<evidence type="ECO:0000256" key="7">
    <source>
        <dbReference type="ARBA" id="ARBA00022634"/>
    </source>
</evidence>
<keyword evidence="15" id="KW-0234">DNA repair</keyword>
<evidence type="ECO:0000256" key="14">
    <source>
        <dbReference type="ARBA" id="ARBA00023053"/>
    </source>
</evidence>
<dbReference type="GO" id="GO:0003887">
    <property type="term" value="F:DNA-directed DNA polymerase activity"/>
    <property type="evidence" value="ECO:0007669"/>
    <property type="project" value="UniProtKB-KW"/>
</dbReference>
<keyword evidence="14" id="KW-0915">Sodium</keyword>
<comment type="function">
    <text evidence="20">Repair polymerase that plays a key role in base-excision repair. During this process, the damaged base is excised by specific DNA glycosylases, the DNA backbone is nicked at the abasic site by an apurinic/apyrimidic (AP) endonuclease, and POLB removes 5'-deoxyribose-phosphate from the preincised AP site acting as a 5'-deoxyribose-phosphate lyase (5'-dRP lyase); through its DNA polymerase activity, it adds one nucleotide to the 3' end of the arising single-nucleotide gap. Conducts 'gap-filling' DNA synthesis in a stepwise distributive fashion rather than in a processive fashion as for other DNA polymerases. It is also able to cleave sugar-phosphate bonds 3' to an intact AP site, acting as an AP lyase.</text>
</comment>
<dbReference type="InterPro" id="IPR002008">
    <property type="entry name" value="DNA_pol_X_beta-like"/>
</dbReference>
<dbReference type="GO" id="GO:0008270">
    <property type="term" value="F:zinc ion binding"/>
    <property type="evidence" value="ECO:0007669"/>
    <property type="project" value="TreeGrafter"/>
</dbReference>
<dbReference type="EC" id="4.2.99.18" evidence="4"/>
<keyword evidence="10" id="KW-0235">DNA replication</keyword>
<feature type="domain" description="Helix-hairpin-helix DNA-binding motif class 1" evidence="22">
    <location>
        <begin position="53"/>
        <end position="72"/>
    </location>
</feature>
<evidence type="ECO:0000256" key="10">
    <source>
        <dbReference type="ARBA" id="ARBA00022705"/>
    </source>
</evidence>
<evidence type="ECO:0000256" key="15">
    <source>
        <dbReference type="ARBA" id="ARBA00023204"/>
    </source>
</evidence>
<evidence type="ECO:0000313" key="26">
    <source>
        <dbReference type="Proteomes" id="UP000176700"/>
    </source>
</evidence>
<reference evidence="25 26" key="1">
    <citation type="journal article" date="2016" name="Nat. Commun.">
        <title>Thousands of microbial genomes shed light on interconnected biogeochemical processes in an aquifer system.</title>
        <authorList>
            <person name="Anantharaman K."/>
            <person name="Brown C.T."/>
            <person name="Hug L.A."/>
            <person name="Sharon I."/>
            <person name="Castelle C.J."/>
            <person name="Probst A.J."/>
            <person name="Thomas B.C."/>
            <person name="Singh A."/>
            <person name="Wilkins M.J."/>
            <person name="Karaoz U."/>
            <person name="Brodie E.L."/>
            <person name="Williams K.H."/>
            <person name="Hubbard S.S."/>
            <person name="Banfield J.F."/>
        </authorList>
    </citation>
    <scope>NUCLEOTIDE SEQUENCE [LARGE SCALE GENOMIC DNA]</scope>
</reference>
<dbReference type="GO" id="GO:0006281">
    <property type="term" value="P:DNA repair"/>
    <property type="evidence" value="ECO:0007669"/>
    <property type="project" value="UniProtKB-KW"/>
</dbReference>
<dbReference type="Gene3D" id="3.30.210.10">
    <property type="entry name" value="DNA polymerase, thumb domain"/>
    <property type="match status" value="1"/>
</dbReference>
<dbReference type="Pfam" id="PF14716">
    <property type="entry name" value="HHH_8"/>
    <property type="match status" value="1"/>
</dbReference>
<dbReference type="InterPro" id="IPR037160">
    <property type="entry name" value="DNA_Pol_thumb_sf"/>
</dbReference>
<evidence type="ECO:0000256" key="20">
    <source>
        <dbReference type="ARBA" id="ARBA00045548"/>
    </source>
</evidence>
<evidence type="ECO:0000256" key="8">
    <source>
        <dbReference type="ARBA" id="ARBA00022679"/>
    </source>
</evidence>
<dbReference type="Gene3D" id="1.10.150.20">
    <property type="entry name" value="5' to 3' exonuclease, C-terminal subdomain"/>
    <property type="match status" value="1"/>
</dbReference>
<dbReference type="InterPro" id="IPR004013">
    <property type="entry name" value="PHP_dom"/>
</dbReference>
<feature type="domain" description="DNA-directed DNA polymerase X" evidence="24">
    <location>
        <begin position="1"/>
        <end position="319"/>
    </location>
</feature>
<keyword evidence="8" id="KW-0808">Transferase</keyword>
<organism evidence="25 26">
    <name type="scientific">Candidatus Ryanbacteria bacterium RIFCSPHIGHO2_01_45_13</name>
    <dbReference type="NCBI Taxonomy" id="1802112"/>
    <lineage>
        <taxon>Bacteria</taxon>
        <taxon>Candidatus Ryaniibacteriota</taxon>
    </lineage>
</organism>
<protein>
    <recommendedName>
        <fullName evidence="5">DNA polymerase beta</fullName>
        <ecNumber evidence="3">2.7.7.7</ecNumber>
        <ecNumber evidence="4">4.2.99.18</ecNumber>
    </recommendedName>
    <alternativeName>
        <fullName evidence="16">5'-deoxyribose-phosphate lyase</fullName>
    </alternativeName>
    <alternativeName>
        <fullName evidence="17">AP lyase</fullName>
    </alternativeName>
</protein>
<dbReference type="InterPro" id="IPR002054">
    <property type="entry name" value="DNA-dir_DNA_pol_X"/>
</dbReference>
<dbReference type="InterPro" id="IPR010996">
    <property type="entry name" value="HHH_MUS81"/>
</dbReference>